<dbReference type="VEuPathDB" id="TriTrypDB:LMJFC_040014900"/>
<evidence type="ECO:0000313" key="3">
    <source>
        <dbReference type="EMBL" id="CAC22624.1"/>
    </source>
</evidence>
<feature type="region of interest" description="Disordered" evidence="1">
    <location>
        <begin position="44"/>
        <end position="65"/>
    </location>
</feature>
<dbReference type="KEGG" id="lma:LMJF_04_0800"/>
<dbReference type="InParanoid" id="O97210"/>
<proteinExistence type="predicted"/>
<dbReference type="RefSeq" id="XP_888587.1">
    <property type="nucleotide sequence ID" value="XM_883494.1"/>
</dbReference>
<reference evidence="3 4" key="1">
    <citation type="journal article" date="2005" name="Science">
        <title>The genome of the kinetoplastid parasite, Leishmania major.</title>
        <authorList>
            <person name="Ivens A.C."/>
            <person name="Peacock C.S."/>
            <person name="Worthey E.A."/>
            <person name="Murphy L."/>
            <person name="Aggarwal G."/>
            <person name="Berriman M."/>
            <person name="Sisk E."/>
            <person name="Rajandream M.A."/>
            <person name="Adlem E."/>
            <person name="Aert R."/>
            <person name="Anupama A."/>
            <person name="Apostolou Z."/>
            <person name="Attipoe P."/>
            <person name="Bason N."/>
            <person name="Bauser C."/>
            <person name="Beck A."/>
            <person name="Beverley S.M."/>
            <person name="Bianchettin G."/>
            <person name="Borzym K."/>
            <person name="Bothe G."/>
            <person name="Bruschi C.V."/>
            <person name="Collins M."/>
            <person name="Cadag E."/>
            <person name="Ciarloni L."/>
            <person name="Clayton C."/>
            <person name="Coulson R.M."/>
            <person name="Cronin A."/>
            <person name="Cruz A.K."/>
            <person name="Davies R.M."/>
            <person name="De Gaudenzi J."/>
            <person name="Dobson D.E."/>
            <person name="Duesterhoeft A."/>
            <person name="Fazelina G."/>
            <person name="Fosker N."/>
            <person name="Frasch A.C."/>
            <person name="Fraser A."/>
            <person name="Fuchs M."/>
            <person name="Gabel C."/>
            <person name="Goble A."/>
            <person name="Goffeau A."/>
            <person name="Harris D."/>
            <person name="Hertz-Fowler C."/>
            <person name="Hilbert H."/>
            <person name="Horn D."/>
            <person name="Huang Y."/>
            <person name="Klages S."/>
            <person name="Knights A."/>
            <person name="Kube M."/>
            <person name="Larke N."/>
            <person name="Litvin L."/>
            <person name="Lord A."/>
            <person name="Louie T."/>
            <person name="Marra M."/>
            <person name="Masuy D."/>
            <person name="Matthews K."/>
            <person name="Michaeli S."/>
            <person name="Mottram J.C."/>
            <person name="Muller-Auer S."/>
            <person name="Munden H."/>
            <person name="Nelson S."/>
            <person name="Norbertczak H."/>
            <person name="Oliver K."/>
            <person name="O'neil S."/>
            <person name="Pentony M."/>
            <person name="Pohl T.M."/>
            <person name="Price C."/>
            <person name="Purnelle B."/>
            <person name="Quail M.A."/>
            <person name="Rabbinowitsch E."/>
            <person name="Reinhardt R."/>
            <person name="Rieger M."/>
            <person name="Rinta J."/>
            <person name="Robben J."/>
            <person name="Robertson L."/>
            <person name="Ruiz J.C."/>
            <person name="Rutter S."/>
            <person name="Saunders D."/>
            <person name="Schafer M."/>
            <person name="Schein J."/>
            <person name="Schwartz D.C."/>
            <person name="Seeger K."/>
            <person name="Seyler A."/>
            <person name="Sharp S."/>
            <person name="Shin H."/>
            <person name="Sivam D."/>
            <person name="Squares R."/>
            <person name="Squares S."/>
            <person name="Tosato V."/>
            <person name="Vogt C."/>
            <person name="Volckaert G."/>
            <person name="Wambutt R."/>
            <person name="Warren T."/>
            <person name="Wedler H."/>
            <person name="Woodward J."/>
            <person name="Zhou S."/>
            <person name="Zimmermann W."/>
            <person name="Smith D.F."/>
            <person name="Blackwell J.M."/>
            <person name="Stuart K.D."/>
            <person name="Barrell B."/>
            <person name="Myler P.J."/>
        </authorList>
    </citation>
    <scope>NUCLEOTIDE SEQUENCE [LARGE SCALE GENOMIC DNA]</scope>
    <source>
        <strain evidence="4">MHOM/IL/81/Friedlin</strain>
    </source>
</reference>
<dbReference type="GO" id="GO:0005930">
    <property type="term" value="C:axoneme"/>
    <property type="evidence" value="ECO:0000266"/>
    <property type="project" value="GeneDB"/>
</dbReference>
<dbReference type="VEuPathDB" id="TriTrypDB:LmjF.04.0800"/>
<dbReference type="OMA" id="MKWMSRS"/>
<organism evidence="3 4">
    <name type="scientific">Leishmania major</name>
    <dbReference type="NCBI Taxonomy" id="5664"/>
    <lineage>
        <taxon>Eukaryota</taxon>
        <taxon>Discoba</taxon>
        <taxon>Euglenozoa</taxon>
        <taxon>Kinetoplastea</taxon>
        <taxon>Metakinetoplastina</taxon>
        <taxon>Trypanosomatida</taxon>
        <taxon>Trypanosomatidae</taxon>
        <taxon>Leishmaniinae</taxon>
        <taxon>Leishmania</taxon>
    </lineage>
</organism>
<dbReference type="GO" id="GO:0005737">
    <property type="term" value="C:cytoplasm"/>
    <property type="evidence" value="ECO:0000266"/>
    <property type="project" value="GeneDB"/>
</dbReference>
<protein>
    <submittedName>
        <fullName evidence="3">Uncharacterized protein</fullName>
    </submittedName>
</protein>
<dbReference type="VEuPathDB" id="TriTrypDB:LMJLV39_040013400"/>
<dbReference type="EMBL" id="FR796400">
    <property type="protein sequence ID" value="CAC22624.1"/>
    <property type="molecule type" value="Genomic_DNA"/>
</dbReference>
<evidence type="ECO:0000313" key="4">
    <source>
        <dbReference type="Proteomes" id="UP000000542"/>
    </source>
</evidence>
<evidence type="ECO:0000256" key="2">
    <source>
        <dbReference type="SAM" id="SignalP"/>
    </source>
</evidence>
<reference evidence="3 4" key="2">
    <citation type="journal article" date="2011" name="Genome Res.">
        <title>Chromosome and gene copy number variation allow major structural change between species and strains of Leishmania.</title>
        <authorList>
            <person name="Rogers M.B."/>
            <person name="Hilley J.D."/>
            <person name="Dickens N.J."/>
            <person name="Wilkes J."/>
            <person name="Bates P.A."/>
            <person name="Depledge D.P."/>
            <person name="Harris D."/>
            <person name="Her Y."/>
            <person name="Herzyk P."/>
            <person name="Imamura H."/>
            <person name="Otto T.D."/>
            <person name="Sanders M."/>
            <person name="Seeger K."/>
            <person name="Dujardin J.C."/>
            <person name="Berriman M."/>
            <person name="Smith D.F."/>
            <person name="Hertz-Fowler C."/>
            <person name="Mottram J.C."/>
        </authorList>
    </citation>
    <scope>NUCLEOTIDE SEQUENCE [LARGE SCALE GENOMIC DNA]</scope>
    <source>
        <strain evidence="4">MHOM/IL/81/Friedlin</strain>
    </source>
</reference>
<keyword evidence="4" id="KW-1185">Reference proteome</keyword>
<name>O97210_LEIMA</name>
<sequence>MGRPSLSSSEEVTTSPPTAFLPLLLLLLAASVCVIATTAAAPPPSALVPSFPRTRHQASRPPLRLPMMDPYYGKARKPYVPIDTCSPGGTWVEERRYNRVRPTVTGAAAAAMEPGASGASSPGADSLTAADRRPRRVLCGNWQEEDALERDLLAIQEAQLQQQHNQASGELLTSSSAPVQHMQTFLKSGWNPTATMEVITEQPNGIYTGGHTSTPYLTCDSRHPTMRSLDSTYRVEFNSTSSNVTSLRRPDLGVRSQRLMEQARVAAKEMQAADLRARQEQQQLREVSMKWMSRSCGPNVSEYRATMCDENEVLPIVEELSQDYLSDEPITLYTGNPNTGKTMTVHGKTPVDPVSSSRFGKHTHFSEFKYAY</sequence>
<dbReference type="GeneID" id="3684881"/>
<evidence type="ECO:0000256" key="1">
    <source>
        <dbReference type="SAM" id="MobiDB-lite"/>
    </source>
</evidence>
<feature type="signal peptide" evidence="2">
    <location>
        <begin position="1"/>
        <end position="40"/>
    </location>
</feature>
<accession>O97210</accession>
<dbReference type="VEuPathDB" id="TriTrypDB:LMJSD75_040013700"/>
<dbReference type="HOGENOM" id="CLU_744869_0_0_1"/>
<feature type="chain" id="PRO_5004161145" evidence="2">
    <location>
        <begin position="41"/>
        <end position="372"/>
    </location>
</feature>
<dbReference type="AlphaFoldDB" id="O97210"/>
<dbReference type="eggNOG" id="ENOG502S045">
    <property type="taxonomic scope" value="Eukaryota"/>
</dbReference>
<keyword evidence="2" id="KW-0732">Signal</keyword>
<dbReference type="Proteomes" id="UP000000542">
    <property type="component" value="Chromosome 4"/>
</dbReference>
<gene>
    <name evidence="3" type="ORF">LMJF_04_0800</name>
</gene>